<dbReference type="Proteomes" id="UP000593564">
    <property type="component" value="Unassembled WGS sequence"/>
</dbReference>
<comment type="caution">
    <text evidence="2">The sequence shown here is derived from an EMBL/GenBank/DDBJ whole genome shotgun (WGS) entry which is preliminary data.</text>
</comment>
<sequence>MQEPWCVWTEIPSSKVRTDLSGVCHDRTNSKIGLTPSRPDRGNFTSLGPE</sequence>
<name>A0A7J7G1Y9_CAMSI</name>
<reference evidence="2 3" key="2">
    <citation type="submission" date="2020-07" db="EMBL/GenBank/DDBJ databases">
        <title>Genome assembly of wild tea tree DASZ reveals pedigree and selection history of tea varieties.</title>
        <authorList>
            <person name="Zhang W."/>
        </authorList>
    </citation>
    <scope>NUCLEOTIDE SEQUENCE [LARGE SCALE GENOMIC DNA]</scope>
    <source>
        <strain evidence="3">cv. G240</strain>
        <tissue evidence="2">Leaf</tissue>
    </source>
</reference>
<organism evidence="2 3">
    <name type="scientific">Camellia sinensis</name>
    <name type="common">Tea plant</name>
    <name type="synonym">Thea sinensis</name>
    <dbReference type="NCBI Taxonomy" id="4442"/>
    <lineage>
        <taxon>Eukaryota</taxon>
        <taxon>Viridiplantae</taxon>
        <taxon>Streptophyta</taxon>
        <taxon>Embryophyta</taxon>
        <taxon>Tracheophyta</taxon>
        <taxon>Spermatophyta</taxon>
        <taxon>Magnoliopsida</taxon>
        <taxon>eudicotyledons</taxon>
        <taxon>Gunneridae</taxon>
        <taxon>Pentapetalae</taxon>
        <taxon>asterids</taxon>
        <taxon>Ericales</taxon>
        <taxon>Theaceae</taxon>
        <taxon>Camellia</taxon>
    </lineage>
</organism>
<dbReference type="AlphaFoldDB" id="A0A7J7G1Y9"/>
<accession>A0A7J7G1Y9</accession>
<keyword evidence="3" id="KW-1185">Reference proteome</keyword>
<reference evidence="3" key="1">
    <citation type="journal article" date="2020" name="Nat. Commun.">
        <title>Genome assembly of wild tea tree DASZ reveals pedigree and selection history of tea varieties.</title>
        <authorList>
            <person name="Zhang W."/>
            <person name="Zhang Y."/>
            <person name="Qiu H."/>
            <person name="Guo Y."/>
            <person name="Wan H."/>
            <person name="Zhang X."/>
            <person name="Scossa F."/>
            <person name="Alseekh S."/>
            <person name="Zhang Q."/>
            <person name="Wang P."/>
            <person name="Xu L."/>
            <person name="Schmidt M.H."/>
            <person name="Jia X."/>
            <person name="Li D."/>
            <person name="Zhu A."/>
            <person name="Guo F."/>
            <person name="Chen W."/>
            <person name="Ni D."/>
            <person name="Usadel B."/>
            <person name="Fernie A.R."/>
            <person name="Wen W."/>
        </authorList>
    </citation>
    <scope>NUCLEOTIDE SEQUENCE [LARGE SCALE GENOMIC DNA]</scope>
    <source>
        <strain evidence="3">cv. G240</strain>
    </source>
</reference>
<protein>
    <submittedName>
        <fullName evidence="2">Uncharacterized protein</fullName>
    </submittedName>
</protein>
<evidence type="ECO:0000313" key="3">
    <source>
        <dbReference type="Proteomes" id="UP000593564"/>
    </source>
</evidence>
<feature type="region of interest" description="Disordered" evidence="1">
    <location>
        <begin position="28"/>
        <end position="50"/>
    </location>
</feature>
<evidence type="ECO:0000313" key="2">
    <source>
        <dbReference type="EMBL" id="KAF5933284.1"/>
    </source>
</evidence>
<dbReference type="EMBL" id="JACBKZ010000014">
    <property type="protein sequence ID" value="KAF5933284.1"/>
    <property type="molecule type" value="Genomic_DNA"/>
</dbReference>
<gene>
    <name evidence="2" type="ORF">HYC85_029455</name>
</gene>
<evidence type="ECO:0000256" key="1">
    <source>
        <dbReference type="SAM" id="MobiDB-lite"/>
    </source>
</evidence>
<proteinExistence type="predicted"/>